<keyword evidence="3" id="KW-1185">Reference proteome</keyword>
<name>A0A1Y0CKP7_9BACI</name>
<dbReference type="Pfam" id="PF10970">
    <property type="entry name" value="GerPE"/>
    <property type="match status" value="1"/>
</dbReference>
<evidence type="ECO:0000313" key="4">
    <source>
        <dbReference type="Proteomes" id="UP000323393"/>
    </source>
</evidence>
<evidence type="ECO:0000313" key="1">
    <source>
        <dbReference type="EMBL" id="ART75742.1"/>
    </source>
</evidence>
<gene>
    <name evidence="1" type="ORF">B4U37_06740</name>
    <name evidence="2" type="ORF">FZC74_01730</name>
</gene>
<sequence>MRISRVNEINLHSLSFSSYFHIGDSYYINAKSRALAVKREFPKFYGNEGNFSEYPIFTMQSPTPVLTERVNMSVNNVNPNICVNHIKIKGVSSSSVLQIGSSQTICAEARVKHTRQLLGPEVHKAMEIPDTTKKSEDD</sequence>
<protein>
    <submittedName>
        <fullName evidence="2">Spore germination protein GerPE</fullName>
    </submittedName>
</protein>
<evidence type="ECO:0000313" key="3">
    <source>
        <dbReference type="Proteomes" id="UP000195573"/>
    </source>
</evidence>
<dbReference type="KEGG" id="bhk:B4U37_06740"/>
<evidence type="ECO:0000313" key="2">
    <source>
        <dbReference type="EMBL" id="TYS61021.1"/>
    </source>
</evidence>
<dbReference type="InterPro" id="IPR024496">
    <property type="entry name" value="Spore_germ_GerPE"/>
</dbReference>
<dbReference type="EMBL" id="VTEU01000001">
    <property type="protein sequence ID" value="TYS61021.1"/>
    <property type="molecule type" value="Genomic_DNA"/>
</dbReference>
<dbReference type="RefSeq" id="WP_088017608.1">
    <property type="nucleotide sequence ID" value="NZ_JBNIKZ010000003.1"/>
</dbReference>
<dbReference type="Proteomes" id="UP000323393">
    <property type="component" value="Unassembled WGS sequence"/>
</dbReference>
<dbReference type="AlphaFoldDB" id="A0A1Y0CKP7"/>
<proteinExistence type="predicted"/>
<reference evidence="1 3" key="1">
    <citation type="submission" date="2017-04" db="EMBL/GenBank/DDBJ databases">
        <title>Complete Genome Sequence of the Bacillus horikoshii 20a strain from Cuatro Cienegas, Coahuila, Mexico.</title>
        <authorList>
            <person name="Zarza E."/>
            <person name="Alcaraz L.D."/>
            <person name="Aguilar-Salinas B."/>
            <person name="Islas A."/>
            <person name="Olmedo-Alvarez G."/>
        </authorList>
    </citation>
    <scope>NUCLEOTIDE SEQUENCE [LARGE SCALE GENOMIC DNA]</scope>
    <source>
        <strain evidence="1 3">20a</strain>
    </source>
</reference>
<accession>A0A1Y0CKP7</accession>
<organism evidence="2 4">
    <name type="scientific">Sutcliffiella horikoshii</name>
    <dbReference type="NCBI Taxonomy" id="79883"/>
    <lineage>
        <taxon>Bacteria</taxon>
        <taxon>Bacillati</taxon>
        <taxon>Bacillota</taxon>
        <taxon>Bacilli</taxon>
        <taxon>Bacillales</taxon>
        <taxon>Bacillaceae</taxon>
        <taxon>Sutcliffiella</taxon>
    </lineage>
</organism>
<dbReference type="Proteomes" id="UP000195573">
    <property type="component" value="Chromosome"/>
</dbReference>
<reference evidence="2 4" key="2">
    <citation type="submission" date="2019-08" db="EMBL/GenBank/DDBJ databases">
        <title>Bacillus genomes from the desert of Cuatro Cienegas, Coahuila.</title>
        <authorList>
            <person name="Olmedo-Alvarez G."/>
        </authorList>
    </citation>
    <scope>NUCLEOTIDE SEQUENCE [LARGE SCALE GENOMIC DNA]</scope>
    <source>
        <strain evidence="2 4">CH88_3T</strain>
    </source>
</reference>
<dbReference type="EMBL" id="CP020880">
    <property type="protein sequence ID" value="ART75742.1"/>
    <property type="molecule type" value="Genomic_DNA"/>
</dbReference>